<evidence type="ECO:0000313" key="2">
    <source>
        <dbReference type="Proteomes" id="UP001198571"/>
    </source>
</evidence>
<dbReference type="InterPro" id="IPR010774">
    <property type="entry name" value="YbcO"/>
</dbReference>
<reference evidence="1 2" key="1">
    <citation type="submission" date="2020-07" db="EMBL/GenBank/DDBJ databases">
        <title>Pseudogemmobacter sp. nov., isolated from poultry manure in Taiwan.</title>
        <authorList>
            <person name="Lin S.-Y."/>
            <person name="Tang Y.-S."/>
            <person name="Young C.-C."/>
        </authorList>
    </citation>
    <scope>NUCLEOTIDE SEQUENCE [LARGE SCALE GENOMIC DNA]</scope>
    <source>
        <strain evidence="1 2">CC-YST710</strain>
    </source>
</reference>
<keyword evidence="2" id="KW-1185">Reference proteome</keyword>
<dbReference type="Gene3D" id="3.30.50.20">
    <property type="entry name" value="prophage-derive protein ybcO"/>
    <property type="match status" value="1"/>
</dbReference>
<accession>A0ABS8CQ62</accession>
<dbReference type="Pfam" id="PF07102">
    <property type="entry name" value="YbcO"/>
    <property type="match status" value="1"/>
</dbReference>
<dbReference type="RefSeq" id="WP_226936981.1">
    <property type="nucleotide sequence ID" value="NZ_JACDXX010000017.1"/>
</dbReference>
<organism evidence="1 2">
    <name type="scientific">Pseudogemmobacter faecipullorum</name>
    <dbReference type="NCBI Taxonomy" id="2755041"/>
    <lineage>
        <taxon>Bacteria</taxon>
        <taxon>Pseudomonadati</taxon>
        <taxon>Pseudomonadota</taxon>
        <taxon>Alphaproteobacteria</taxon>
        <taxon>Rhodobacterales</taxon>
        <taxon>Paracoccaceae</taxon>
        <taxon>Pseudogemmobacter</taxon>
    </lineage>
</organism>
<proteinExistence type="predicted"/>
<gene>
    <name evidence="1" type="ORF">H0485_16075</name>
</gene>
<sequence length="121" mass="13427">MARFGNFAGKGPMGLKGEKPLKTARTAKAPLRRAARDQLCAFRFRGCQVVGTVACHIRLPNFCGVALKPDDLFMIDGCANCHAIFDDRSRWPEHEVSWLDPLRALMETQARRKAAGLISID</sequence>
<protein>
    <submittedName>
        <fullName evidence="1">DUF1364 family protein</fullName>
    </submittedName>
</protein>
<name>A0ABS8CQ62_9RHOB</name>
<dbReference type="EMBL" id="JACDXX010000017">
    <property type="protein sequence ID" value="MCB5411509.1"/>
    <property type="molecule type" value="Genomic_DNA"/>
</dbReference>
<evidence type="ECO:0000313" key="1">
    <source>
        <dbReference type="EMBL" id="MCB5411509.1"/>
    </source>
</evidence>
<dbReference type="Proteomes" id="UP001198571">
    <property type="component" value="Unassembled WGS sequence"/>
</dbReference>
<comment type="caution">
    <text evidence="1">The sequence shown here is derived from an EMBL/GenBank/DDBJ whole genome shotgun (WGS) entry which is preliminary data.</text>
</comment>